<gene>
    <name evidence="1" type="ORF">Raf01_45220</name>
</gene>
<name>A0A8J3QRV1_9ACTN</name>
<dbReference type="RefSeq" id="WP_203919940.1">
    <property type="nucleotide sequence ID" value="NZ_BONZ01000042.1"/>
</dbReference>
<dbReference type="EMBL" id="BONZ01000042">
    <property type="protein sequence ID" value="GIH16350.1"/>
    <property type="molecule type" value="Genomic_DNA"/>
</dbReference>
<comment type="caution">
    <text evidence="1">The sequence shown here is derived from an EMBL/GenBank/DDBJ whole genome shotgun (WGS) entry which is preliminary data.</text>
</comment>
<accession>A0A8J3QRV1</accession>
<dbReference type="Proteomes" id="UP000642748">
    <property type="component" value="Unassembled WGS sequence"/>
</dbReference>
<protein>
    <submittedName>
        <fullName evidence="1">Uncharacterized protein</fullName>
    </submittedName>
</protein>
<dbReference type="AlphaFoldDB" id="A0A8J3QRV1"/>
<proteinExistence type="predicted"/>
<evidence type="ECO:0000313" key="1">
    <source>
        <dbReference type="EMBL" id="GIH16350.1"/>
    </source>
</evidence>
<keyword evidence="2" id="KW-1185">Reference proteome</keyword>
<organism evidence="1 2">
    <name type="scientific">Rugosimonospora africana</name>
    <dbReference type="NCBI Taxonomy" id="556532"/>
    <lineage>
        <taxon>Bacteria</taxon>
        <taxon>Bacillati</taxon>
        <taxon>Actinomycetota</taxon>
        <taxon>Actinomycetes</taxon>
        <taxon>Micromonosporales</taxon>
        <taxon>Micromonosporaceae</taxon>
        <taxon>Rugosimonospora</taxon>
    </lineage>
</organism>
<sequence length="64" mass="7204">MYWTVIGVWHEDRPVVVGVVPGRYEVYGGDEEVFPDGLWYLHISAADIREAEMLAKAEIIANGL</sequence>
<evidence type="ECO:0000313" key="2">
    <source>
        <dbReference type="Proteomes" id="UP000642748"/>
    </source>
</evidence>
<reference evidence="1" key="1">
    <citation type="submission" date="2021-01" db="EMBL/GenBank/DDBJ databases">
        <title>Whole genome shotgun sequence of Rugosimonospora africana NBRC 104875.</title>
        <authorList>
            <person name="Komaki H."/>
            <person name="Tamura T."/>
        </authorList>
    </citation>
    <scope>NUCLEOTIDE SEQUENCE</scope>
    <source>
        <strain evidence="1">NBRC 104875</strain>
    </source>
</reference>